<dbReference type="AlphaFoldDB" id="A0A9J5XTS8"/>
<evidence type="ECO:0000313" key="2">
    <source>
        <dbReference type="EMBL" id="KAG5591245.1"/>
    </source>
</evidence>
<dbReference type="PANTHER" id="PTHR33437:SF2">
    <property type="entry name" value="OS06G0361200 PROTEIN"/>
    <property type="match status" value="1"/>
</dbReference>
<accession>A0A9J5XTS8</accession>
<protein>
    <recommendedName>
        <fullName evidence="4">Retrotransposon gag protein</fullName>
    </recommendedName>
</protein>
<name>A0A9J5XTS8_SOLCO</name>
<organism evidence="2 3">
    <name type="scientific">Solanum commersonii</name>
    <name type="common">Commerson's wild potato</name>
    <name type="synonym">Commerson's nightshade</name>
    <dbReference type="NCBI Taxonomy" id="4109"/>
    <lineage>
        <taxon>Eukaryota</taxon>
        <taxon>Viridiplantae</taxon>
        <taxon>Streptophyta</taxon>
        <taxon>Embryophyta</taxon>
        <taxon>Tracheophyta</taxon>
        <taxon>Spermatophyta</taxon>
        <taxon>Magnoliopsida</taxon>
        <taxon>eudicotyledons</taxon>
        <taxon>Gunneridae</taxon>
        <taxon>Pentapetalae</taxon>
        <taxon>asterids</taxon>
        <taxon>lamiids</taxon>
        <taxon>Solanales</taxon>
        <taxon>Solanaceae</taxon>
        <taxon>Solanoideae</taxon>
        <taxon>Solaneae</taxon>
        <taxon>Solanum</taxon>
    </lineage>
</organism>
<reference evidence="2 3" key="1">
    <citation type="submission" date="2020-09" db="EMBL/GenBank/DDBJ databases">
        <title>De no assembly of potato wild relative species, Solanum commersonii.</title>
        <authorList>
            <person name="Cho K."/>
        </authorList>
    </citation>
    <scope>NUCLEOTIDE SEQUENCE [LARGE SCALE GENOMIC DNA]</scope>
    <source>
        <strain evidence="2">LZ3.2</strain>
        <tissue evidence="2">Leaf</tissue>
    </source>
</reference>
<dbReference type="EMBL" id="JACXVP010000008">
    <property type="protein sequence ID" value="KAG5591245.1"/>
    <property type="molecule type" value="Genomic_DNA"/>
</dbReference>
<evidence type="ECO:0000256" key="1">
    <source>
        <dbReference type="SAM" id="MobiDB-lite"/>
    </source>
</evidence>
<comment type="caution">
    <text evidence="2">The sequence shown here is derived from an EMBL/GenBank/DDBJ whole genome shotgun (WGS) entry which is preliminary data.</text>
</comment>
<feature type="compositionally biased region" description="Polar residues" evidence="1">
    <location>
        <begin position="1"/>
        <end position="21"/>
    </location>
</feature>
<gene>
    <name evidence="2" type="ORF">H5410_041759</name>
</gene>
<dbReference type="OrthoDB" id="1729438at2759"/>
<keyword evidence="3" id="KW-1185">Reference proteome</keyword>
<sequence>MITNTIRAQYSGTPQRGSPKSISKEGEATSNLEGVRAKVYPFTYSDVPMIVDELLAKKVINLPESKRPEEINKVGDPRYCKFHRVLGHPTSKCFILKEKIMMLVSKGKIIIDQDETAEANHASVAPNQQKC</sequence>
<evidence type="ECO:0008006" key="4">
    <source>
        <dbReference type="Google" id="ProtNLM"/>
    </source>
</evidence>
<dbReference type="PANTHER" id="PTHR33437">
    <property type="entry name" value="OS06G0361200 PROTEIN"/>
    <property type="match status" value="1"/>
</dbReference>
<feature type="region of interest" description="Disordered" evidence="1">
    <location>
        <begin position="1"/>
        <end position="29"/>
    </location>
</feature>
<proteinExistence type="predicted"/>
<evidence type="ECO:0000313" key="3">
    <source>
        <dbReference type="Proteomes" id="UP000824120"/>
    </source>
</evidence>
<dbReference type="Proteomes" id="UP000824120">
    <property type="component" value="Chromosome 8"/>
</dbReference>